<evidence type="ECO:0000256" key="1">
    <source>
        <dbReference type="ARBA" id="ARBA00001698"/>
    </source>
</evidence>
<keyword evidence="8" id="KW-1003">Cell membrane</keyword>
<evidence type="ECO:0000256" key="11">
    <source>
        <dbReference type="ARBA" id="ARBA00022692"/>
    </source>
</evidence>
<evidence type="ECO:0000256" key="5">
    <source>
        <dbReference type="ARBA" id="ARBA00010185"/>
    </source>
</evidence>
<comment type="pathway">
    <text evidence="3 18">Phospholipid metabolism; CDP-diacylglycerol biosynthesis; CDP-diacylglycerol from sn-glycerol 3-phosphate: step 3/3.</text>
</comment>
<feature type="transmembrane region" description="Helical" evidence="19">
    <location>
        <begin position="56"/>
        <end position="75"/>
    </location>
</feature>
<sequence length="285" mass="31164">MLKQRIMTVLWLLPLVIGAIFFLPAEYFAWALVPVFMIGAKEWGSFIDPQCTVTQWTFTVTVSLILIALNIFVPVEALWLKGQVHPIFLAVISIGLFWWVISTLLVFTYPKSGSIWQASPMLKSMFGQLTLIPCFVSLITLKSISANVDPYFGGTLVFLVMLIVWAADTGAYFAGRSLGKHKLMPKVSPNKTLEGLGGGLVATMAVVAGVMYYSPEQELGLVIAVTLITAIASAFGDLSESMFKRAANIKDSGKILPGHGGVLDRMDSLTAALPVFTFIYLAFWI</sequence>
<keyword evidence="15 19" id="KW-0472">Membrane</keyword>
<evidence type="ECO:0000256" key="17">
    <source>
        <dbReference type="ARBA" id="ARBA00023264"/>
    </source>
</evidence>
<feature type="transmembrane region" description="Helical" evidence="19">
    <location>
        <begin position="151"/>
        <end position="174"/>
    </location>
</feature>
<evidence type="ECO:0000256" key="18">
    <source>
        <dbReference type="RuleBase" id="RU003938"/>
    </source>
</evidence>
<keyword evidence="17" id="KW-1208">Phospholipid metabolism</keyword>
<evidence type="ECO:0000256" key="9">
    <source>
        <dbReference type="ARBA" id="ARBA00022516"/>
    </source>
</evidence>
<evidence type="ECO:0000256" key="8">
    <source>
        <dbReference type="ARBA" id="ARBA00022475"/>
    </source>
</evidence>
<evidence type="ECO:0000313" key="20">
    <source>
        <dbReference type="EMBL" id="ARD21730.1"/>
    </source>
</evidence>
<dbReference type="RefSeq" id="WP_055023083.1">
    <property type="nucleotide sequence ID" value="NZ_CP020472.1"/>
</dbReference>
<keyword evidence="9" id="KW-0444">Lipid biosynthesis</keyword>
<proteinExistence type="inferred from homology"/>
<keyword evidence="21" id="KW-1185">Reference proteome</keyword>
<evidence type="ECO:0000256" key="7">
    <source>
        <dbReference type="ARBA" id="ARBA00019373"/>
    </source>
</evidence>
<dbReference type="PANTHER" id="PTHR46382:SF1">
    <property type="entry name" value="PHOSPHATIDATE CYTIDYLYLTRANSFERASE"/>
    <property type="match status" value="1"/>
</dbReference>
<evidence type="ECO:0000256" key="14">
    <source>
        <dbReference type="ARBA" id="ARBA00023098"/>
    </source>
</evidence>
<reference evidence="20 21" key="1">
    <citation type="submission" date="2017-03" db="EMBL/GenBank/DDBJ databases">
        <title>Genome sequencing of Shewanella japonica KCTC 22435.</title>
        <authorList>
            <person name="Kim K.M."/>
        </authorList>
    </citation>
    <scope>NUCLEOTIDE SEQUENCE [LARGE SCALE GENOMIC DNA]</scope>
    <source>
        <strain evidence="20 21">KCTC 22435</strain>
    </source>
</reference>
<evidence type="ECO:0000256" key="2">
    <source>
        <dbReference type="ARBA" id="ARBA00004651"/>
    </source>
</evidence>
<evidence type="ECO:0000256" key="16">
    <source>
        <dbReference type="ARBA" id="ARBA00023209"/>
    </source>
</evidence>
<comment type="catalytic activity">
    <reaction evidence="1 18">
        <text>a 1,2-diacyl-sn-glycero-3-phosphate + CTP + H(+) = a CDP-1,2-diacyl-sn-glycerol + diphosphate</text>
        <dbReference type="Rhea" id="RHEA:16229"/>
        <dbReference type="ChEBI" id="CHEBI:15378"/>
        <dbReference type="ChEBI" id="CHEBI:33019"/>
        <dbReference type="ChEBI" id="CHEBI:37563"/>
        <dbReference type="ChEBI" id="CHEBI:58332"/>
        <dbReference type="ChEBI" id="CHEBI:58608"/>
        <dbReference type="EC" id="2.7.7.41"/>
    </reaction>
</comment>
<dbReference type="Pfam" id="PF01148">
    <property type="entry name" value="CTP_transf_1"/>
    <property type="match status" value="1"/>
</dbReference>
<keyword evidence="10 18" id="KW-0808">Transferase</keyword>
<name>A0ABN4YHS7_9GAMM</name>
<comment type="similarity">
    <text evidence="5 18">Belongs to the CDS family.</text>
</comment>
<keyword evidence="13 19" id="KW-1133">Transmembrane helix</keyword>
<feature type="transmembrane region" description="Helical" evidence="19">
    <location>
        <begin position="121"/>
        <end position="139"/>
    </location>
</feature>
<evidence type="ECO:0000256" key="15">
    <source>
        <dbReference type="ARBA" id="ARBA00023136"/>
    </source>
</evidence>
<feature type="transmembrane region" description="Helical" evidence="19">
    <location>
        <begin position="219"/>
        <end position="238"/>
    </location>
</feature>
<evidence type="ECO:0000256" key="13">
    <source>
        <dbReference type="ARBA" id="ARBA00022989"/>
    </source>
</evidence>
<evidence type="ECO:0000256" key="3">
    <source>
        <dbReference type="ARBA" id="ARBA00005119"/>
    </source>
</evidence>
<evidence type="ECO:0000256" key="6">
    <source>
        <dbReference type="ARBA" id="ARBA00012487"/>
    </source>
</evidence>
<dbReference type="GO" id="GO:0016779">
    <property type="term" value="F:nucleotidyltransferase activity"/>
    <property type="evidence" value="ECO:0007669"/>
    <property type="project" value="UniProtKB-KW"/>
</dbReference>
<keyword evidence="16" id="KW-0594">Phospholipid biosynthesis</keyword>
<protein>
    <recommendedName>
        <fullName evidence="7 18">Phosphatidate cytidylyltransferase</fullName>
        <ecNumber evidence="6 18">2.7.7.41</ecNumber>
    </recommendedName>
</protein>
<keyword evidence="14" id="KW-0443">Lipid metabolism</keyword>
<dbReference type="PANTHER" id="PTHR46382">
    <property type="entry name" value="PHOSPHATIDATE CYTIDYLYLTRANSFERASE"/>
    <property type="match status" value="1"/>
</dbReference>
<evidence type="ECO:0000256" key="19">
    <source>
        <dbReference type="SAM" id="Phobius"/>
    </source>
</evidence>
<accession>A0ABN4YHS7</accession>
<dbReference type="EMBL" id="CP020472">
    <property type="protein sequence ID" value="ARD21730.1"/>
    <property type="molecule type" value="Genomic_DNA"/>
</dbReference>
<evidence type="ECO:0000256" key="12">
    <source>
        <dbReference type="ARBA" id="ARBA00022695"/>
    </source>
</evidence>
<evidence type="ECO:0000256" key="10">
    <source>
        <dbReference type="ARBA" id="ARBA00022679"/>
    </source>
</evidence>
<keyword evidence="11 18" id="KW-0812">Transmembrane</keyword>
<dbReference type="PROSITE" id="PS01315">
    <property type="entry name" value="CDS"/>
    <property type="match status" value="1"/>
</dbReference>
<comment type="subcellular location">
    <subcellularLocation>
        <location evidence="2">Cell membrane</location>
        <topology evidence="2">Multi-pass membrane protein</topology>
    </subcellularLocation>
</comment>
<feature type="transmembrane region" description="Helical" evidence="19">
    <location>
        <begin position="195"/>
        <end position="213"/>
    </location>
</feature>
<evidence type="ECO:0000313" key="21">
    <source>
        <dbReference type="Proteomes" id="UP000191820"/>
    </source>
</evidence>
<gene>
    <name evidence="20" type="ORF">SJ2017_1406</name>
</gene>
<keyword evidence="12 18" id="KW-0548">Nucleotidyltransferase</keyword>
<organism evidence="20 21">
    <name type="scientific">Shewanella japonica</name>
    <dbReference type="NCBI Taxonomy" id="93973"/>
    <lineage>
        <taxon>Bacteria</taxon>
        <taxon>Pseudomonadati</taxon>
        <taxon>Pseudomonadota</taxon>
        <taxon>Gammaproteobacteria</taxon>
        <taxon>Alteromonadales</taxon>
        <taxon>Shewanellaceae</taxon>
        <taxon>Shewanella</taxon>
    </lineage>
</organism>
<comment type="pathway">
    <text evidence="4">Lipid metabolism.</text>
</comment>
<evidence type="ECO:0000256" key="4">
    <source>
        <dbReference type="ARBA" id="ARBA00005189"/>
    </source>
</evidence>
<dbReference type="Proteomes" id="UP000191820">
    <property type="component" value="Chromosome"/>
</dbReference>
<feature type="transmembrane region" description="Helical" evidence="19">
    <location>
        <begin position="87"/>
        <end position="109"/>
    </location>
</feature>
<dbReference type="InterPro" id="IPR000374">
    <property type="entry name" value="PC_trans"/>
</dbReference>
<dbReference type="EC" id="2.7.7.41" evidence="6 18"/>